<name>A0ABP7HP40_9ACTN</name>
<comment type="caution">
    <text evidence="1">The sequence shown here is derived from an EMBL/GenBank/DDBJ whole genome shotgun (WGS) entry which is preliminary data.</text>
</comment>
<reference evidence="2" key="1">
    <citation type="journal article" date="2019" name="Int. J. Syst. Evol. Microbiol.">
        <title>The Global Catalogue of Microorganisms (GCM) 10K type strain sequencing project: providing services to taxonomists for standard genome sequencing and annotation.</title>
        <authorList>
            <consortium name="The Broad Institute Genomics Platform"/>
            <consortium name="The Broad Institute Genome Sequencing Center for Infectious Disease"/>
            <person name="Wu L."/>
            <person name="Ma J."/>
        </authorList>
    </citation>
    <scope>NUCLEOTIDE SEQUENCE [LARGE SCALE GENOMIC DNA]</scope>
    <source>
        <strain evidence="2">JCM 17138</strain>
    </source>
</reference>
<proteinExistence type="predicted"/>
<gene>
    <name evidence="1" type="ORF">GCM10022403_034430</name>
</gene>
<evidence type="ECO:0000313" key="1">
    <source>
        <dbReference type="EMBL" id="GAA3797675.1"/>
    </source>
</evidence>
<dbReference type="EMBL" id="BAABDE010000016">
    <property type="protein sequence ID" value="GAA3797675.1"/>
    <property type="molecule type" value="Genomic_DNA"/>
</dbReference>
<sequence length="748" mass="82164">MGESVAATVQLSAWTERLIGIGFERLAHGTPTVLSSSPFAASGLDFSAPGSWQSVREPSWEQLAARAAEMLAEGPLLLVPTWDRRGNADRRRAASPDLYAEVMTSCRPPTSDAVMAVLLPAQAWVSDQPWAAEMRTKVAEHWDTLLLIYEAGALTQISRNVESAAVFLRARAQTKPVLKLFQVPRPRLDETAVVKDFERLLARQGGRGEHGYVLREIPSPEQGLHFDRFDPRILQRREDLAGFGAIDALGDLFTFHLAPLNESALKKSSQRMPSKDPAGVRMIRPQDIGRDGTIAPPSEETLWAAIPTEQQLAVGDLVIRRMIAPATVPPHGFFTAEIGEDDLPAAASEQVVVLRPIKPLSRPQAQLITMFLRTPLALTLAGPRLATTTMQALSTLPVPQPDAALTKALDELTAAKQQFKRWEQQADSVIESVFLEKTATQARARVIDSGRALRLRAEAASLLDDLGHSVRTRFPYPIAYRWRETEARISAGDDLAAYAAILDTAEQLLCYVAQLILALSHAQSVTLGAVTAIRDKLASGRSGPGFGDWVNVLNEAATSKQLNHLPPAHPLNDIRTLLAHPDAEKARQALSERRNDQAHLRRVDPIDLPHAIGVAFADVTHLVERARFLADLPLLEITDVRWDAFARSARVEYRELAGDHPVVPTRTMTSLSNDLEKGSLYLRDTEGALHLLRPFLIGRDCPTCRTWSTFHADRVPKGAVVFKSLEHGHTCDDTSTDTRSLLGQIGLV</sequence>
<protein>
    <recommendedName>
        <fullName evidence="3">Restriction endonuclease</fullName>
    </recommendedName>
</protein>
<dbReference type="Proteomes" id="UP001501009">
    <property type="component" value="Unassembled WGS sequence"/>
</dbReference>
<keyword evidence="2" id="KW-1185">Reference proteome</keyword>
<evidence type="ECO:0000313" key="2">
    <source>
        <dbReference type="Proteomes" id="UP001501009"/>
    </source>
</evidence>
<evidence type="ECO:0008006" key="3">
    <source>
        <dbReference type="Google" id="ProtNLM"/>
    </source>
</evidence>
<organism evidence="1 2">
    <name type="scientific">Streptomyces coacervatus</name>
    <dbReference type="NCBI Taxonomy" id="647381"/>
    <lineage>
        <taxon>Bacteria</taxon>
        <taxon>Bacillati</taxon>
        <taxon>Actinomycetota</taxon>
        <taxon>Actinomycetes</taxon>
        <taxon>Kitasatosporales</taxon>
        <taxon>Streptomycetaceae</taxon>
        <taxon>Streptomyces</taxon>
    </lineage>
</organism>
<accession>A0ABP7HP40</accession>